<gene>
    <name evidence="1" type="ORF">JGI23_01777</name>
</gene>
<dbReference type="Proteomes" id="UP000199197">
    <property type="component" value="Unassembled WGS sequence"/>
</dbReference>
<dbReference type="RefSeq" id="WP_092350957.1">
    <property type="nucleotide sequence ID" value="NZ_CZVW01000026.1"/>
</dbReference>
<keyword evidence="2" id="KW-1185">Reference proteome</keyword>
<organism evidence="1 2">
    <name type="scientific">Candidatus Chryseopegocella kryptomonas</name>
    <dbReference type="NCBI Taxonomy" id="1633643"/>
    <lineage>
        <taxon>Bacteria</taxon>
        <taxon>Pseudomonadati</taxon>
        <taxon>Candidatus Kryptoniota</taxon>
        <taxon>Candidatus Chryseopegocella</taxon>
    </lineage>
</organism>
<dbReference type="AlphaFoldDB" id="A0A0P1NY22"/>
<accession>A0A0P1NY22</accession>
<sequence>MRSAYYEVEISDIKNLLGQALKVNQGDIIKILFLTPATFSNSGNNILPSISGIKIKSLVSNGFVNLAIDSKGLGLNKFVKKGLKAGSVIYAEVDNNFSHNSFWLKFLERDKNFIGSNLVIYGKF</sequence>
<protein>
    <submittedName>
        <fullName evidence="1">CRISPR-associated protein (Cas_Cmr3)</fullName>
    </submittedName>
</protein>
<name>A0A0P1NY22_9BACT</name>
<evidence type="ECO:0000313" key="1">
    <source>
        <dbReference type="EMBL" id="CUT04673.1"/>
    </source>
</evidence>
<evidence type="ECO:0000313" key="2">
    <source>
        <dbReference type="Proteomes" id="UP000199197"/>
    </source>
</evidence>
<proteinExistence type="predicted"/>
<dbReference type="EMBL" id="CZVW01000026">
    <property type="protein sequence ID" value="CUT04673.1"/>
    <property type="molecule type" value="Genomic_DNA"/>
</dbReference>
<reference evidence="2" key="1">
    <citation type="submission" date="2015-11" db="EMBL/GenBank/DDBJ databases">
        <authorList>
            <person name="Varghese N."/>
        </authorList>
    </citation>
    <scope>NUCLEOTIDE SEQUENCE [LARGE SCALE GENOMIC DNA]</scope>
    <source>
        <strain evidence="2">JGI-23</strain>
    </source>
</reference>